<dbReference type="EC" id="2.3.2.27" evidence="2"/>
<dbReference type="InterPro" id="IPR019734">
    <property type="entry name" value="TPR_rpt"/>
</dbReference>
<proteinExistence type="predicted"/>
<evidence type="ECO:0000313" key="8">
    <source>
        <dbReference type="EMBL" id="MBX08330.1"/>
    </source>
</evidence>
<accession>A0A2P2KRJ1</accession>
<dbReference type="PANTHER" id="PTHR46803">
    <property type="entry name" value="E3 UBIQUITIN-PROTEIN LIGASE CHIP"/>
    <property type="match status" value="1"/>
</dbReference>
<dbReference type="GO" id="GO:0000209">
    <property type="term" value="P:protein polyubiquitination"/>
    <property type="evidence" value="ECO:0007669"/>
    <property type="project" value="TreeGrafter"/>
</dbReference>
<sequence>MGRGEAKDKAAIQAELLRQNGNTYFNKSRYAAAIDAYTEAITLCPNVAVYWTNRALCHRKRKHVSAPSFASIIFFFIFHFCFLLGFPIFLFLRFSGIYLLDGPPSL</sequence>
<keyword evidence="7" id="KW-0472">Membrane</keyword>
<protein>
    <recommendedName>
        <fullName evidence="2">RING-type E3 ubiquitin transferase</fullName>
        <ecNumber evidence="2">2.3.2.27</ecNumber>
    </recommendedName>
</protein>
<dbReference type="GO" id="GO:0051087">
    <property type="term" value="F:protein-folding chaperone binding"/>
    <property type="evidence" value="ECO:0007669"/>
    <property type="project" value="TreeGrafter"/>
</dbReference>
<dbReference type="AlphaFoldDB" id="A0A2P2KRJ1"/>
<evidence type="ECO:0000256" key="3">
    <source>
        <dbReference type="ARBA" id="ARBA00022679"/>
    </source>
</evidence>
<organism evidence="8">
    <name type="scientific">Rhizophora mucronata</name>
    <name type="common">Asiatic mangrove</name>
    <dbReference type="NCBI Taxonomy" id="61149"/>
    <lineage>
        <taxon>Eukaryota</taxon>
        <taxon>Viridiplantae</taxon>
        <taxon>Streptophyta</taxon>
        <taxon>Embryophyta</taxon>
        <taxon>Tracheophyta</taxon>
        <taxon>Spermatophyta</taxon>
        <taxon>Magnoliopsida</taxon>
        <taxon>eudicotyledons</taxon>
        <taxon>Gunneridae</taxon>
        <taxon>Pentapetalae</taxon>
        <taxon>rosids</taxon>
        <taxon>fabids</taxon>
        <taxon>Malpighiales</taxon>
        <taxon>Rhizophoraceae</taxon>
        <taxon>Rhizophora</taxon>
    </lineage>
</organism>
<dbReference type="GO" id="GO:0045862">
    <property type="term" value="P:positive regulation of proteolysis"/>
    <property type="evidence" value="ECO:0007669"/>
    <property type="project" value="TreeGrafter"/>
</dbReference>
<keyword evidence="5" id="KW-0833">Ubl conjugation pathway</keyword>
<dbReference type="EMBL" id="GGEC01027846">
    <property type="protein sequence ID" value="MBX08330.1"/>
    <property type="molecule type" value="Transcribed_RNA"/>
</dbReference>
<dbReference type="GO" id="GO:0006515">
    <property type="term" value="P:protein quality control for misfolded or incompletely synthesized proteins"/>
    <property type="evidence" value="ECO:0007669"/>
    <property type="project" value="TreeGrafter"/>
</dbReference>
<dbReference type="GO" id="GO:0061630">
    <property type="term" value="F:ubiquitin protein ligase activity"/>
    <property type="evidence" value="ECO:0007669"/>
    <property type="project" value="UniProtKB-EC"/>
</dbReference>
<name>A0A2P2KRJ1_RHIMU</name>
<dbReference type="PANTHER" id="PTHR46803:SF2">
    <property type="entry name" value="E3 UBIQUITIN-PROTEIN LIGASE CHIP"/>
    <property type="match status" value="1"/>
</dbReference>
<dbReference type="Gene3D" id="1.25.40.10">
    <property type="entry name" value="Tetratricopeptide repeat domain"/>
    <property type="match status" value="1"/>
</dbReference>
<keyword evidence="7" id="KW-0812">Transmembrane</keyword>
<evidence type="ECO:0000256" key="4">
    <source>
        <dbReference type="ARBA" id="ARBA00022737"/>
    </source>
</evidence>
<keyword evidence="7" id="KW-1133">Transmembrane helix</keyword>
<feature type="repeat" description="TPR" evidence="6">
    <location>
        <begin position="14"/>
        <end position="47"/>
    </location>
</feature>
<evidence type="ECO:0000256" key="1">
    <source>
        <dbReference type="ARBA" id="ARBA00000900"/>
    </source>
</evidence>
<dbReference type="Pfam" id="PF00515">
    <property type="entry name" value="TPR_1"/>
    <property type="match status" value="1"/>
</dbReference>
<dbReference type="SUPFAM" id="SSF48452">
    <property type="entry name" value="TPR-like"/>
    <property type="match status" value="1"/>
</dbReference>
<keyword evidence="4" id="KW-0677">Repeat</keyword>
<dbReference type="SMART" id="SM00028">
    <property type="entry name" value="TPR"/>
    <property type="match status" value="1"/>
</dbReference>
<dbReference type="GO" id="GO:0005737">
    <property type="term" value="C:cytoplasm"/>
    <property type="evidence" value="ECO:0007669"/>
    <property type="project" value="TreeGrafter"/>
</dbReference>
<dbReference type="GO" id="GO:0071218">
    <property type="term" value="P:cellular response to misfolded protein"/>
    <property type="evidence" value="ECO:0007669"/>
    <property type="project" value="TreeGrafter"/>
</dbReference>
<keyword evidence="6" id="KW-0802">TPR repeat</keyword>
<dbReference type="PROSITE" id="PS50005">
    <property type="entry name" value="TPR"/>
    <property type="match status" value="1"/>
</dbReference>
<keyword evidence="3" id="KW-0808">Transferase</keyword>
<feature type="transmembrane region" description="Helical" evidence="7">
    <location>
        <begin position="69"/>
        <end position="92"/>
    </location>
</feature>
<evidence type="ECO:0000256" key="7">
    <source>
        <dbReference type="SAM" id="Phobius"/>
    </source>
</evidence>
<dbReference type="InterPro" id="IPR011990">
    <property type="entry name" value="TPR-like_helical_dom_sf"/>
</dbReference>
<reference evidence="8" key="1">
    <citation type="submission" date="2018-02" db="EMBL/GenBank/DDBJ databases">
        <title>Rhizophora mucronata_Transcriptome.</title>
        <authorList>
            <person name="Meera S.P."/>
            <person name="Sreeshan A."/>
            <person name="Augustine A."/>
        </authorList>
    </citation>
    <scope>NUCLEOTIDE SEQUENCE</scope>
    <source>
        <tissue evidence="8">Leaf</tissue>
    </source>
</reference>
<evidence type="ECO:0000256" key="6">
    <source>
        <dbReference type="PROSITE-ProRule" id="PRU00339"/>
    </source>
</evidence>
<comment type="catalytic activity">
    <reaction evidence="1">
        <text>S-ubiquitinyl-[E2 ubiquitin-conjugating enzyme]-L-cysteine + [acceptor protein]-L-lysine = [E2 ubiquitin-conjugating enzyme]-L-cysteine + N(6)-ubiquitinyl-[acceptor protein]-L-lysine.</text>
        <dbReference type="EC" id="2.3.2.27"/>
    </reaction>
</comment>
<dbReference type="GO" id="GO:0043161">
    <property type="term" value="P:proteasome-mediated ubiquitin-dependent protein catabolic process"/>
    <property type="evidence" value="ECO:0007669"/>
    <property type="project" value="TreeGrafter"/>
</dbReference>
<evidence type="ECO:0000256" key="5">
    <source>
        <dbReference type="ARBA" id="ARBA00022786"/>
    </source>
</evidence>
<evidence type="ECO:0000256" key="2">
    <source>
        <dbReference type="ARBA" id="ARBA00012483"/>
    </source>
</evidence>